<evidence type="ECO:0000313" key="1">
    <source>
        <dbReference type="EMBL" id="KAG1522180.1"/>
    </source>
</evidence>
<accession>A0A9P6XLF8</accession>
<reference evidence="1" key="1">
    <citation type="journal article" date="2020" name="Microb. Genom.">
        <title>Genetic diversity of clinical and environmental Mucorales isolates obtained from an investigation of mucormycosis cases among solid organ transplant recipients.</title>
        <authorList>
            <person name="Nguyen M.H."/>
            <person name="Kaul D."/>
            <person name="Muto C."/>
            <person name="Cheng S.J."/>
            <person name="Richter R.A."/>
            <person name="Bruno V.M."/>
            <person name="Liu G."/>
            <person name="Beyhan S."/>
            <person name="Sundermann A.J."/>
            <person name="Mounaud S."/>
            <person name="Pasculle A.W."/>
            <person name="Nierman W.C."/>
            <person name="Driscoll E."/>
            <person name="Cumbie R."/>
            <person name="Clancy C.J."/>
            <person name="Dupont C.L."/>
        </authorList>
    </citation>
    <scope>NUCLEOTIDE SEQUENCE</scope>
    <source>
        <strain evidence="1">GL16</strain>
    </source>
</reference>
<dbReference type="EMBL" id="JAANIT010013136">
    <property type="protein sequence ID" value="KAG1522180.1"/>
    <property type="molecule type" value="Genomic_DNA"/>
</dbReference>
<dbReference type="Proteomes" id="UP000717996">
    <property type="component" value="Unassembled WGS sequence"/>
</dbReference>
<proteinExistence type="predicted"/>
<evidence type="ECO:0000313" key="2">
    <source>
        <dbReference type="Proteomes" id="UP000717996"/>
    </source>
</evidence>
<comment type="caution">
    <text evidence="1">The sequence shown here is derived from an EMBL/GenBank/DDBJ whole genome shotgun (WGS) entry which is preliminary data.</text>
</comment>
<gene>
    <name evidence="1" type="ORF">G6F51_014625</name>
</gene>
<sequence>MLSSSDSGVVERRRTDKLRITWVAPMMVESNSSIEEWMDGAAILGSKEPEETADVVIPEDCASEDKVDTSDIRRALSG</sequence>
<protein>
    <submittedName>
        <fullName evidence="1">Uncharacterized protein</fullName>
    </submittedName>
</protein>
<organism evidence="1 2">
    <name type="scientific">Rhizopus oryzae</name>
    <name type="common">Mucormycosis agent</name>
    <name type="synonym">Rhizopus arrhizus var. delemar</name>
    <dbReference type="NCBI Taxonomy" id="64495"/>
    <lineage>
        <taxon>Eukaryota</taxon>
        <taxon>Fungi</taxon>
        <taxon>Fungi incertae sedis</taxon>
        <taxon>Mucoromycota</taxon>
        <taxon>Mucoromycotina</taxon>
        <taxon>Mucoromycetes</taxon>
        <taxon>Mucorales</taxon>
        <taxon>Mucorineae</taxon>
        <taxon>Rhizopodaceae</taxon>
        <taxon>Rhizopus</taxon>
    </lineage>
</organism>
<dbReference type="AlphaFoldDB" id="A0A9P6XLF8"/>
<name>A0A9P6XLF8_RHIOR</name>